<dbReference type="EMBL" id="FWWW01000122">
    <property type="protein sequence ID" value="SMC00676.1"/>
    <property type="molecule type" value="Genomic_DNA"/>
</dbReference>
<name>A0A1W1W507_9BACT</name>
<evidence type="ECO:0000313" key="2">
    <source>
        <dbReference type="EMBL" id="SMC00676.1"/>
    </source>
</evidence>
<accession>A0A1W1W507</accession>
<evidence type="ECO:0000313" key="3">
    <source>
        <dbReference type="Proteomes" id="UP000192266"/>
    </source>
</evidence>
<organism evidence="2 3">
    <name type="scientific">Hymenobacter roseosalivarius DSM 11622</name>
    <dbReference type="NCBI Taxonomy" id="645990"/>
    <lineage>
        <taxon>Bacteria</taxon>
        <taxon>Pseudomonadati</taxon>
        <taxon>Bacteroidota</taxon>
        <taxon>Cytophagia</taxon>
        <taxon>Cytophagales</taxon>
        <taxon>Hymenobacteraceae</taxon>
        <taxon>Hymenobacter</taxon>
    </lineage>
</organism>
<dbReference type="RefSeq" id="WP_084448107.1">
    <property type="nucleotide sequence ID" value="NZ_FWWW01000122.1"/>
</dbReference>
<proteinExistence type="predicted"/>
<keyword evidence="3" id="KW-1185">Reference proteome</keyword>
<feature type="chain" id="PRO_5012912962" evidence="1">
    <location>
        <begin position="29"/>
        <end position="1175"/>
    </location>
</feature>
<dbReference type="STRING" id="645990.SAMN00120144_3056"/>
<dbReference type="AlphaFoldDB" id="A0A1W1W507"/>
<keyword evidence="1" id="KW-0732">Signal</keyword>
<dbReference type="Proteomes" id="UP000192266">
    <property type="component" value="Unassembled WGS sequence"/>
</dbReference>
<dbReference type="InterPro" id="IPR006530">
    <property type="entry name" value="YD"/>
</dbReference>
<dbReference type="InterPro" id="IPR031325">
    <property type="entry name" value="RHS_repeat"/>
</dbReference>
<evidence type="ECO:0000256" key="1">
    <source>
        <dbReference type="SAM" id="SignalP"/>
    </source>
</evidence>
<gene>
    <name evidence="2" type="ORF">SAMN00120144_3056</name>
</gene>
<sequence length="1175" mass="130288">MVRLYSVRALLGVILGYCSLLPIASAQQAVSPAPYIWENKLIPPSPEAGALSKVDLNPTVSATGKAPFSIPLYTLAAGGIQVPVQLVYTGGNGIRVNETASNVGLGWVLDAGGVISVTVHGKPDLYNDSYRGHRSFHPALSKYPASSSGYLWCDGANPSSPVNAEHNYAEMVNEGLLDSQPDEFNLKMPGAQTAFALDSTGACYAIPHSNIRIFLKRTAADDPYFEAVDASGNHFIFDQRERTSTISRLNGSTVRPTNGGPYISGFYLSKIINPYGEEILLTYESVFYRQELGTDLEVFHFNSCLDNGSTKSITDAYTVRQQSFTAPRLTSIQAKTGRLDVIYDAQQRLDNPGTNRIAGLTVTTAAGQAVKNFVFAHSYFKTARYAVTDTATQHLYARLKLLSVQENTLPPHVFSYDTLLAVPSRLSFAQDHFGYYNGRDGNQNLIGDLSYDLHADREPDSLACRFALLRSIRYPTGGQQRITYEAPHQLTTSIKRTTYADATLNAGMDTTTQTTMVLGHTRKRSISWILPNTSTGCRSTVAIVQLPLTSTSFQFHASGTSDTTSLVMPKGTYRVTVNNRACQQDGAFISVRYDTLITSQVRLPLYGVRCKKLGFYDSNNRLVKTVSFRFKGTQANQVQPYRRQMYTTKSSPYGDVSCDWSVYMGSQVYTLGFPEAPVYYQQIEQYQDTAQTQGKTVYTYENGRDDVYKPMPGLVPTSYAWLRGQLTDVDHYVQQGGVYSPVKKTQYVYALLHDPEDFWDFQLAPKARHDLNIVGVYIRTVKNLKSLGGCNEYDYGFYKLPSVVRYLSKEIETRYASTDTFQTTKRFYVTNFEHLQPSITTQVFSPQDSASTHITYPSDLDLSSSSPDGQMAALLKLRSKGILTAPVEEIQYRQNKVVKAARFDYSAAAVPVRQKEYAARLAAPSSNFRPARISNGLFTADPSYQPDFSYDLHDRLGNPLQITASADRSNAYLWDEIEEHLLMVARNAQFSQVAATSFESTNSGRWRYDQSAGGSRRPGGRTGRWAYLLTTSSVISSEQLPADDYELSFWVQGSGIPQLQVTGGTQLAGGPNRIATAPGDWQQYRTRLHFTSVGQVSLGATGTGPSLLVDELRLHPVGAQMTTYTHEPLVGLTSQTGPDGRTSYYEYDALGRLLRVRDEQGRILSQQEYQYATQP</sequence>
<reference evidence="2 3" key="1">
    <citation type="submission" date="2017-04" db="EMBL/GenBank/DDBJ databases">
        <authorList>
            <person name="Afonso C.L."/>
            <person name="Miller P.J."/>
            <person name="Scott M.A."/>
            <person name="Spackman E."/>
            <person name="Goraichik I."/>
            <person name="Dimitrov K.M."/>
            <person name="Suarez D.L."/>
            <person name="Swayne D.E."/>
        </authorList>
    </citation>
    <scope>NUCLEOTIDE SEQUENCE [LARGE SCALE GENOMIC DNA]</scope>
    <source>
        <strain evidence="2 3">DSM 11622</strain>
    </source>
</reference>
<protein>
    <submittedName>
        <fullName evidence="2">YD repeat protein</fullName>
    </submittedName>
</protein>
<dbReference type="Pfam" id="PF05593">
    <property type="entry name" value="RHS_repeat"/>
    <property type="match status" value="1"/>
</dbReference>
<dbReference type="NCBIfam" id="TIGR01643">
    <property type="entry name" value="YD_repeat_2x"/>
    <property type="match status" value="1"/>
</dbReference>
<feature type="signal peptide" evidence="1">
    <location>
        <begin position="1"/>
        <end position="28"/>
    </location>
</feature>